<dbReference type="SUPFAM" id="SSF49464">
    <property type="entry name" value="Carboxypeptidase regulatory domain-like"/>
    <property type="match status" value="1"/>
</dbReference>
<organism evidence="1">
    <name type="scientific">human gut metagenome</name>
    <dbReference type="NCBI Taxonomy" id="408170"/>
    <lineage>
        <taxon>unclassified sequences</taxon>
        <taxon>metagenomes</taxon>
        <taxon>organismal metagenomes</taxon>
    </lineage>
</organism>
<protein>
    <recommendedName>
        <fullName evidence="2">Protein containing TonB-dependent receptor, plug domain protein</fullName>
    </recommendedName>
</protein>
<feature type="non-terminal residue" evidence="1">
    <location>
        <position position="121"/>
    </location>
</feature>
<evidence type="ECO:0008006" key="2">
    <source>
        <dbReference type="Google" id="ProtNLM"/>
    </source>
</evidence>
<comment type="caution">
    <text evidence="1">The sequence shown here is derived from an EMBL/GenBank/DDBJ whole genome shotgun (WGS) entry which is preliminary data.</text>
</comment>
<dbReference type="AlphaFoldDB" id="K1SWK4"/>
<dbReference type="InterPro" id="IPR008969">
    <property type="entry name" value="CarboxyPept-like_regulatory"/>
</dbReference>
<sequence>MAQTRTIKGEVTDAQNGEALIGATVMVEGEKGGTVTDFDGNFSLQVSSSAKKIKVSYIGYIDKVLSISDNMKVKLESDSKALADVVVIGYGTARKSDLTGSVATVKSKDFNKGLVSSPEQL</sequence>
<dbReference type="Gene3D" id="2.60.40.1120">
    <property type="entry name" value="Carboxypeptidase-like, regulatory domain"/>
    <property type="match status" value="1"/>
</dbReference>
<dbReference type="Pfam" id="PF13715">
    <property type="entry name" value="CarbopepD_reg_2"/>
    <property type="match status" value="1"/>
</dbReference>
<accession>K1SWK4</accession>
<proteinExistence type="predicted"/>
<gene>
    <name evidence="1" type="ORF">LEA_17334</name>
</gene>
<name>K1SWK4_9ZZZZ</name>
<reference evidence="1" key="1">
    <citation type="journal article" date="2013" name="Environ. Microbiol.">
        <title>Microbiota from the distal guts of lean and obese adolescents exhibit partial functional redundancy besides clear differences in community structure.</title>
        <authorList>
            <person name="Ferrer M."/>
            <person name="Ruiz A."/>
            <person name="Lanza F."/>
            <person name="Haange S.B."/>
            <person name="Oberbach A."/>
            <person name="Till H."/>
            <person name="Bargiela R."/>
            <person name="Campoy C."/>
            <person name="Segura M.T."/>
            <person name="Richter M."/>
            <person name="von Bergen M."/>
            <person name="Seifert J."/>
            <person name="Suarez A."/>
        </authorList>
    </citation>
    <scope>NUCLEOTIDE SEQUENCE</scope>
</reference>
<evidence type="ECO:0000313" key="1">
    <source>
        <dbReference type="EMBL" id="EKC51556.1"/>
    </source>
</evidence>
<dbReference type="EMBL" id="AJWY01011868">
    <property type="protein sequence ID" value="EKC51556.1"/>
    <property type="molecule type" value="Genomic_DNA"/>
</dbReference>